<dbReference type="InterPro" id="IPR053142">
    <property type="entry name" value="PchR_regulatory_protein"/>
</dbReference>
<feature type="domain" description="HTH araC/xylS-type" evidence="4">
    <location>
        <begin position="241"/>
        <end position="339"/>
    </location>
</feature>
<sequence>MFAATKTFASIVNRRAVSLSAPAEAQTQTATLLDRLGDGGALNASEQAAGGRVLNGTLSLTELRDGFFLHRTDVTYLRGMTSRFPLSGNGVKIVLKLQGGGRLRIGGLALPLPTGPGPRAALVTLRESALYEHRCRASSRERMLVITLMPHWLEQAGLGELNARPHLSMTAWTPSPRTAYLAEQLLSAPGTQDGPLQGLVQERLALELVIEALAQLEPAQCGMAVAETTTTLRPAEYQRACRLRDWLDSGAADALTLGAIAQHMGCNASTLQSQFRQAFGKAIFDHLRESRLRRAADAITAQGISMAQAAELAGYRSPGNFSTAFRRVYGFSPRGLVGKKG</sequence>
<dbReference type="PANTHER" id="PTHR47893">
    <property type="entry name" value="REGULATORY PROTEIN PCHR"/>
    <property type="match status" value="1"/>
</dbReference>
<evidence type="ECO:0000256" key="2">
    <source>
        <dbReference type="ARBA" id="ARBA00023125"/>
    </source>
</evidence>
<dbReference type="Pfam" id="PF12833">
    <property type="entry name" value="HTH_18"/>
    <property type="match status" value="1"/>
</dbReference>
<keyword evidence="2" id="KW-0238">DNA-binding</keyword>
<dbReference type="PROSITE" id="PS01124">
    <property type="entry name" value="HTH_ARAC_FAMILY_2"/>
    <property type="match status" value="1"/>
</dbReference>
<comment type="caution">
    <text evidence="5">The sequence shown here is derived from an EMBL/GenBank/DDBJ whole genome shotgun (WGS) entry which is preliminary data.</text>
</comment>
<dbReference type="Gene3D" id="1.10.10.60">
    <property type="entry name" value="Homeodomain-like"/>
    <property type="match status" value="1"/>
</dbReference>
<evidence type="ECO:0000256" key="1">
    <source>
        <dbReference type="ARBA" id="ARBA00023015"/>
    </source>
</evidence>
<dbReference type="InterPro" id="IPR018062">
    <property type="entry name" value="HTH_AraC-typ_CS"/>
</dbReference>
<gene>
    <name evidence="5" type="ORF">ACFO3A_05850</name>
</gene>
<evidence type="ECO:0000313" key="5">
    <source>
        <dbReference type="EMBL" id="MFC4621736.1"/>
    </source>
</evidence>
<protein>
    <submittedName>
        <fullName evidence="5">Helix-turn-helix transcriptional regulator</fullName>
    </submittedName>
</protein>
<reference evidence="6" key="1">
    <citation type="journal article" date="2019" name="Int. J. Syst. Evol. Microbiol.">
        <title>The Global Catalogue of Microorganisms (GCM) 10K type strain sequencing project: providing services to taxonomists for standard genome sequencing and annotation.</title>
        <authorList>
            <consortium name="The Broad Institute Genomics Platform"/>
            <consortium name="The Broad Institute Genome Sequencing Center for Infectious Disease"/>
            <person name="Wu L."/>
            <person name="Ma J."/>
        </authorList>
    </citation>
    <scope>NUCLEOTIDE SEQUENCE [LARGE SCALE GENOMIC DNA]</scope>
    <source>
        <strain evidence="6">JCM 11650</strain>
    </source>
</reference>
<dbReference type="Proteomes" id="UP001595967">
    <property type="component" value="Unassembled WGS sequence"/>
</dbReference>
<keyword evidence="3" id="KW-0804">Transcription</keyword>
<dbReference type="RefSeq" id="WP_377724802.1">
    <property type="nucleotide sequence ID" value="NZ_JBHSEW010000004.1"/>
</dbReference>
<dbReference type="InterPro" id="IPR009057">
    <property type="entry name" value="Homeodomain-like_sf"/>
</dbReference>
<keyword evidence="6" id="KW-1185">Reference proteome</keyword>
<dbReference type="PANTHER" id="PTHR47893:SF1">
    <property type="entry name" value="REGULATORY PROTEIN PCHR"/>
    <property type="match status" value="1"/>
</dbReference>
<evidence type="ECO:0000256" key="3">
    <source>
        <dbReference type="ARBA" id="ARBA00023163"/>
    </source>
</evidence>
<dbReference type="EMBL" id="JBHSEW010000004">
    <property type="protein sequence ID" value="MFC4621736.1"/>
    <property type="molecule type" value="Genomic_DNA"/>
</dbReference>
<dbReference type="SMART" id="SM00342">
    <property type="entry name" value="HTH_ARAC"/>
    <property type="match status" value="1"/>
</dbReference>
<keyword evidence="1" id="KW-0805">Transcription regulation</keyword>
<dbReference type="PROSITE" id="PS00041">
    <property type="entry name" value="HTH_ARAC_FAMILY_1"/>
    <property type="match status" value="1"/>
</dbReference>
<evidence type="ECO:0000259" key="4">
    <source>
        <dbReference type="PROSITE" id="PS01124"/>
    </source>
</evidence>
<dbReference type="InterPro" id="IPR018060">
    <property type="entry name" value="HTH_AraC"/>
</dbReference>
<evidence type="ECO:0000313" key="6">
    <source>
        <dbReference type="Proteomes" id="UP001595967"/>
    </source>
</evidence>
<accession>A0ABV9GXU9</accession>
<organism evidence="5 6">
    <name type="scientific">Comamonas nitrativorans</name>
    <dbReference type="NCBI Taxonomy" id="108437"/>
    <lineage>
        <taxon>Bacteria</taxon>
        <taxon>Pseudomonadati</taxon>
        <taxon>Pseudomonadota</taxon>
        <taxon>Betaproteobacteria</taxon>
        <taxon>Burkholderiales</taxon>
        <taxon>Comamonadaceae</taxon>
        <taxon>Comamonas</taxon>
    </lineage>
</organism>
<dbReference type="SUPFAM" id="SSF46689">
    <property type="entry name" value="Homeodomain-like"/>
    <property type="match status" value="1"/>
</dbReference>
<proteinExistence type="predicted"/>
<name>A0ABV9GXU9_9BURK</name>